<name>A0AA37KNI4_9BACT</name>
<dbReference type="AlphaFoldDB" id="A0AA37KNI4"/>
<organism evidence="2 3">
    <name type="scientific">Alistipes finegoldii</name>
    <dbReference type="NCBI Taxonomy" id="214856"/>
    <lineage>
        <taxon>Bacteria</taxon>
        <taxon>Pseudomonadati</taxon>
        <taxon>Bacteroidota</taxon>
        <taxon>Bacteroidia</taxon>
        <taxon>Bacteroidales</taxon>
        <taxon>Rikenellaceae</taxon>
        <taxon>Alistipes</taxon>
    </lineage>
</organism>
<keyword evidence="1" id="KW-0472">Membrane</keyword>
<keyword evidence="1" id="KW-0812">Transmembrane</keyword>
<proteinExistence type="predicted"/>
<keyword evidence="1" id="KW-1133">Transmembrane helix</keyword>
<dbReference type="Proteomes" id="UP001055105">
    <property type="component" value="Unassembled WGS sequence"/>
</dbReference>
<dbReference type="RefSeq" id="WP_244076549.1">
    <property type="nucleotide sequence ID" value="NZ_AP025581.1"/>
</dbReference>
<sequence>MSGLRYGRIVSGLRVVGGLLVFFLLLRPDWLPRWAYWGVLALGAALTLGEMALDYRRRRPRRRWRDAGLVLLSLSVVWIVIMPPFFFWGVSGEKELARATLGLGIATLVACVVCLLRWRRLRAEAEMRLWKLNAERRRRDMLCARAAAEGGGR</sequence>
<accession>A0AA37KNI4</accession>
<protein>
    <submittedName>
        <fullName evidence="2">Uncharacterized protein</fullName>
    </submittedName>
</protein>
<comment type="caution">
    <text evidence="2">The sequence shown here is derived from an EMBL/GenBank/DDBJ whole genome shotgun (WGS) entry which is preliminary data.</text>
</comment>
<dbReference type="EMBL" id="BQOL01000001">
    <property type="protein sequence ID" value="GKI19116.1"/>
    <property type="molecule type" value="Genomic_DNA"/>
</dbReference>
<gene>
    <name evidence="2" type="ORF">CE91St16_20240</name>
</gene>
<evidence type="ECO:0000313" key="2">
    <source>
        <dbReference type="EMBL" id="GKI19116.1"/>
    </source>
</evidence>
<feature type="transmembrane region" description="Helical" evidence="1">
    <location>
        <begin position="34"/>
        <end position="55"/>
    </location>
</feature>
<feature type="transmembrane region" description="Helical" evidence="1">
    <location>
        <begin position="67"/>
        <end position="90"/>
    </location>
</feature>
<evidence type="ECO:0000313" key="3">
    <source>
        <dbReference type="Proteomes" id="UP001055105"/>
    </source>
</evidence>
<evidence type="ECO:0000256" key="1">
    <source>
        <dbReference type="SAM" id="Phobius"/>
    </source>
</evidence>
<feature type="transmembrane region" description="Helical" evidence="1">
    <location>
        <begin position="12"/>
        <end position="28"/>
    </location>
</feature>
<feature type="transmembrane region" description="Helical" evidence="1">
    <location>
        <begin position="96"/>
        <end position="118"/>
    </location>
</feature>
<reference evidence="2" key="1">
    <citation type="submission" date="2022-01" db="EMBL/GenBank/DDBJ databases">
        <title>Novel bile acid biosynthetic pathways are enriched in the microbiome of centenarians.</title>
        <authorList>
            <person name="Sato Y."/>
            <person name="Atarashi K."/>
            <person name="Plichta R.D."/>
            <person name="Arai Y."/>
            <person name="Sasajima S."/>
            <person name="Kearney M.S."/>
            <person name="Suda W."/>
            <person name="Takeshita K."/>
            <person name="Sasaki T."/>
            <person name="Okamoto S."/>
            <person name="Skelly N.A."/>
            <person name="Okamura Y."/>
            <person name="Vlamakis H."/>
            <person name="Li Y."/>
            <person name="Tanoue T."/>
            <person name="Takei H."/>
            <person name="Nittono H."/>
            <person name="Narushima S."/>
            <person name="Irie J."/>
            <person name="Itoh H."/>
            <person name="Moriya K."/>
            <person name="Sugiura Y."/>
            <person name="Suematsu M."/>
            <person name="Moritoki N."/>
            <person name="Shibata S."/>
            <person name="Littman R.D."/>
            <person name="Fischbach A.M."/>
            <person name="Uwamino Y."/>
            <person name="Inoue T."/>
            <person name="Honda A."/>
            <person name="Hattori M."/>
            <person name="Murai T."/>
            <person name="Xavier J.R."/>
            <person name="Hirose N."/>
            <person name="Honda K."/>
        </authorList>
    </citation>
    <scope>NUCLEOTIDE SEQUENCE</scope>
    <source>
        <strain evidence="2">CE91-St16</strain>
    </source>
</reference>